<keyword evidence="3" id="KW-1185">Reference proteome</keyword>
<accession>A0A6G1PD55</accession>
<feature type="compositionally biased region" description="Basic and acidic residues" evidence="1">
    <location>
        <begin position="37"/>
        <end position="46"/>
    </location>
</feature>
<gene>
    <name evidence="2" type="ORF">EXN66_Car003726</name>
</gene>
<reference evidence="3" key="2">
    <citation type="submission" date="2019-02" db="EMBL/GenBank/DDBJ databases">
        <title>Opniocepnalus argus Var Kimnra genome.</title>
        <authorList>
            <person name="Zhou C."/>
            <person name="Xiao S."/>
        </authorList>
    </citation>
    <scope>NUCLEOTIDE SEQUENCE [LARGE SCALE GENOMIC DNA]</scope>
</reference>
<evidence type="ECO:0000256" key="1">
    <source>
        <dbReference type="SAM" id="MobiDB-lite"/>
    </source>
</evidence>
<name>A0A6G1PD55_CHAAH</name>
<organism evidence="2 3">
    <name type="scientific">Channa argus</name>
    <name type="common">Northern snakehead</name>
    <name type="synonym">Ophicephalus argus</name>
    <dbReference type="NCBI Taxonomy" id="215402"/>
    <lineage>
        <taxon>Eukaryota</taxon>
        <taxon>Metazoa</taxon>
        <taxon>Chordata</taxon>
        <taxon>Craniata</taxon>
        <taxon>Vertebrata</taxon>
        <taxon>Euteleostomi</taxon>
        <taxon>Actinopterygii</taxon>
        <taxon>Neopterygii</taxon>
        <taxon>Teleostei</taxon>
        <taxon>Neoteleostei</taxon>
        <taxon>Acanthomorphata</taxon>
        <taxon>Anabantaria</taxon>
        <taxon>Anabantiformes</taxon>
        <taxon>Channoidei</taxon>
        <taxon>Channidae</taxon>
        <taxon>Channa</taxon>
    </lineage>
</organism>
<evidence type="ECO:0000313" key="2">
    <source>
        <dbReference type="EMBL" id="KAF3688054.1"/>
    </source>
</evidence>
<sequence length="80" mass="8750">MIERGPGLSASVFYLLKQRSTGSFVSRSDYCGQLLEEGGHRPDPRLPRALRGSGRLPTAPRGSRSELLSNLHTPLLVETC</sequence>
<proteinExistence type="predicted"/>
<dbReference type="EMBL" id="CM015714">
    <property type="protein sequence ID" value="KAF3688054.1"/>
    <property type="molecule type" value="Genomic_DNA"/>
</dbReference>
<dbReference type="AlphaFoldDB" id="A0A6G1PD55"/>
<feature type="region of interest" description="Disordered" evidence="1">
    <location>
        <begin position="35"/>
        <end position="67"/>
    </location>
</feature>
<protein>
    <submittedName>
        <fullName evidence="2">Uncharacterized protein</fullName>
    </submittedName>
</protein>
<evidence type="ECO:0000313" key="3">
    <source>
        <dbReference type="Proteomes" id="UP000503349"/>
    </source>
</evidence>
<reference evidence="2 3" key="1">
    <citation type="submission" date="2019-02" db="EMBL/GenBank/DDBJ databases">
        <title>Opniocepnalus argus genome.</title>
        <authorList>
            <person name="Zhou C."/>
            <person name="Xiao S."/>
        </authorList>
    </citation>
    <scope>NUCLEOTIDE SEQUENCE [LARGE SCALE GENOMIC DNA]</scope>
    <source>
        <strain evidence="2">OARG1902GOOAL</strain>
        <tissue evidence="2">Muscle</tissue>
    </source>
</reference>
<dbReference type="Proteomes" id="UP000503349">
    <property type="component" value="Chromosome 3"/>
</dbReference>